<dbReference type="InterPro" id="IPR036047">
    <property type="entry name" value="F-box-like_dom_sf"/>
</dbReference>
<organism evidence="2 3">
    <name type="scientific">Eucalyptus globulus</name>
    <name type="common">Tasmanian blue gum</name>
    <dbReference type="NCBI Taxonomy" id="34317"/>
    <lineage>
        <taxon>Eukaryota</taxon>
        <taxon>Viridiplantae</taxon>
        <taxon>Streptophyta</taxon>
        <taxon>Embryophyta</taxon>
        <taxon>Tracheophyta</taxon>
        <taxon>Spermatophyta</taxon>
        <taxon>Magnoliopsida</taxon>
        <taxon>eudicotyledons</taxon>
        <taxon>Gunneridae</taxon>
        <taxon>Pentapetalae</taxon>
        <taxon>rosids</taxon>
        <taxon>malvids</taxon>
        <taxon>Myrtales</taxon>
        <taxon>Myrtaceae</taxon>
        <taxon>Myrtoideae</taxon>
        <taxon>Eucalypteae</taxon>
        <taxon>Eucalyptus</taxon>
    </lineage>
</organism>
<gene>
    <name evidence="2" type="ORF">ACJRO7_009823</name>
</gene>
<dbReference type="Gene3D" id="1.20.1280.50">
    <property type="match status" value="1"/>
</dbReference>
<dbReference type="SUPFAM" id="SSF81383">
    <property type="entry name" value="F-box domain"/>
    <property type="match status" value="1"/>
</dbReference>
<dbReference type="AlphaFoldDB" id="A0ABD3LAV1"/>
<evidence type="ECO:0000259" key="1">
    <source>
        <dbReference type="SMART" id="SM00256"/>
    </source>
</evidence>
<keyword evidence="3" id="KW-1185">Reference proteome</keyword>
<evidence type="ECO:0000313" key="3">
    <source>
        <dbReference type="Proteomes" id="UP001634007"/>
    </source>
</evidence>
<dbReference type="InterPro" id="IPR050796">
    <property type="entry name" value="SCF_F-box_component"/>
</dbReference>
<dbReference type="NCBIfam" id="TIGR01640">
    <property type="entry name" value="F_box_assoc_1"/>
    <property type="match status" value="1"/>
</dbReference>
<dbReference type="SMART" id="SM00256">
    <property type="entry name" value="FBOX"/>
    <property type="match status" value="1"/>
</dbReference>
<sequence length="410" mass="46857">MEKSEKRSGSGNDSIPYLSPEIISEILCKLPIDSVLRCRCVCKAWRYLTKSPAFIEQLLSSNVDKAPALLLETSCVENESTQPFLLVDVEQRRIRHIRIDPLEGLSAMSTCRGLVCVGSLSALDPVYVFNPITREYRRLPASGEKDIEDHQVGLGFDPSTGKYKVLRTYVDDDEGKRCFEVTTLGASSWRKLDVPDHWQDYFVYEPVFWNKAIHWKASTTARDFLLSFDVCHEKFRKISFPKGIAGFGISPPAEDVGQFGLEVGHDNDGELFLPPQGFVPDLTSIIEPTELELLGFGGCLTIIEHEDEQMRLWEVTGDKLEDLSIWFWDEHDTHVLWNPYMTYKVIGRWSQEFYLLEVSTCHGDVENRRKLFTWFLPRRANYLSLDIPGLPSMFITVRGYEPSLVSPETL</sequence>
<accession>A0ABD3LAV1</accession>
<feature type="domain" description="F-box" evidence="1">
    <location>
        <begin position="18"/>
        <end position="58"/>
    </location>
</feature>
<dbReference type="PANTHER" id="PTHR31672">
    <property type="entry name" value="BNACNNG10540D PROTEIN"/>
    <property type="match status" value="1"/>
</dbReference>
<comment type="caution">
    <text evidence="2">The sequence shown here is derived from an EMBL/GenBank/DDBJ whole genome shotgun (WGS) entry which is preliminary data.</text>
</comment>
<dbReference type="InterPro" id="IPR013187">
    <property type="entry name" value="F-box-assoc_dom_typ3"/>
</dbReference>
<evidence type="ECO:0000313" key="2">
    <source>
        <dbReference type="EMBL" id="KAL3748648.1"/>
    </source>
</evidence>
<name>A0ABD3LAV1_EUCGL</name>
<dbReference type="Proteomes" id="UP001634007">
    <property type="component" value="Unassembled WGS sequence"/>
</dbReference>
<dbReference type="CDD" id="cd22157">
    <property type="entry name" value="F-box_AtFBW1-like"/>
    <property type="match status" value="1"/>
</dbReference>
<dbReference type="InterPro" id="IPR001810">
    <property type="entry name" value="F-box_dom"/>
</dbReference>
<dbReference type="PANTHER" id="PTHR31672:SF13">
    <property type="entry name" value="F-BOX PROTEIN CPR30-LIKE"/>
    <property type="match status" value="1"/>
</dbReference>
<dbReference type="Pfam" id="PF00646">
    <property type="entry name" value="F-box"/>
    <property type="match status" value="1"/>
</dbReference>
<reference evidence="2 3" key="1">
    <citation type="submission" date="2024-11" db="EMBL/GenBank/DDBJ databases">
        <title>Chromosome-level genome assembly of Eucalyptus globulus Labill. provides insights into its genome evolution.</title>
        <authorList>
            <person name="Li X."/>
        </authorList>
    </citation>
    <scope>NUCLEOTIDE SEQUENCE [LARGE SCALE GENOMIC DNA]</scope>
    <source>
        <strain evidence="2">CL2024</strain>
        <tissue evidence="2">Fresh tender leaves</tissue>
    </source>
</reference>
<proteinExistence type="predicted"/>
<protein>
    <recommendedName>
        <fullName evidence="1">F-box domain-containing protein</fullName>
    </recommendedName>
</protein>
<dbReference type="EMBL" id="JBJKBG010000002">
    <property type="protein sequence ID" value="KAL3748648.1"/>
    <property type="molecule type" value="Genomic_DNA"/>
</dbReference>
<dbReference type="InterPro" id="IPR017451">
    <property type="entry name" value="F-box-assoc_interact_dom"/>
</dbReference>
<dbReference type="Pfam" id="PF08268">
    <property type="entry name" value="FBA_3"/>
    <property type="match status" value="1"/>
</dbReference>